<feature type="region of interest" description="Disordered" evidence="1">
    <location>
        <begin position="617"/>
        <end position="640"/>
    </location>
</feature>
<dbReference type="Gene3D" id="2.120.10.80">
    <property type="entry name" value="Kelch-type beta propeller"/>
    <property type="match status" value="2"/>
</dbReference>
<comment type="caution">
    <text evidence="2">The sequence shown here is derived from an EMBL/GenBank/DDBJ whole genome shotgun (WGS) entry which is preliminary data.</text>
</comment>
<feature type="compositionally biased region" description="Basic and acidic residues" evidence="1">
    <location>
        <begin position="173"/>
        <end position="191"/>
    </location>
</feature>
<accession>A0A4D9CV08</accession>
<feature type="region of interest" description="Disordered" evidence="1">
    <location>
        <begin position="144"/>
        <end position="260"/>
    </location>
</feature>
<organism evidence="2 3">
    <name type="scientific">Nannochloropsis salina CCMP1776</name>
    <dbReference type="NCBI Taxonomy" id="1027361"/>
    <lineage>
        <taxon>Eukaryota</taxon>
        <taxon>Sar</taxon>
        <taxon>Stramenopiles</taxon>
        <taxon>Ochrophyta</taxon>
        <taxon>Eustigmatophyceae</taxon>
        <taxon>Eustigmatales</taxon>
        <taxon>Monodopsidaceae</taxon>
        <taxon>Microchloropsis</taxon>
        <taxon>Microchloropsis salina</taxon>
    </lineage>
</organism>
<dbReference type="Proteomes" id="UP000355283">
    <property type="component" value="Unassembled WGS sequence"/>
</dbReference>
<sequence>MASTTPIKFYGISLELSPLPGVEFTEDGHLCLSLKDYTGTIVLRCPTADAKAEAATPAPSIKQSTSTTCTKSQSCKGVSASRPPAASKSRSVPKKTEKQPAARSETQRAALTASEVTSQDHDKSAEKDTWADEMDALLGSSDQQLREAPIQSPPSAPPKSSRSVGRKRGHAKGKAEKENRPDNSDENKALDDYDGPIGLAARKPPTASSSSSRHKKARPADATSLAAPAPPSMPSSAPRALTSPSSGRVPQGRWGHTATRIGPNRMVVYGGEGDDADGGGCTFGDLHVCTLTAAKNEEGGGEDARAIVVRWEKPINCDSVPRAWHSCTFLEDKNLMVAFGGERAGSAGGKEGVAEVLDDIMVLDTELFLWYPPAITGKPPSARSGHTASLVGGGKEIVVFGGSRGRGWQNNVCVLDVERWHWRAPVIAGDPPPGRSYHTAVVVQAAGEGGRAGKRNGKEGAGATCLLPSTASLPVEEEGMTGDVGEENKQTMIVYFGGNDGSTCFDKVHVLKVGGRGGGRERGWEWFHPMVVGCDRPAKRTGHAACLLQDGKSIWVQGGWDPQDETSEETTLFEDAFILDTETWEWRAAGAEVGAGEQQEEGPGVVVGHTAVVARAGREGGEGGQGGEENGDGRVLVFGGQDRKGERRDDLFVLSM</sequence>
<evidence type="ECO:0000313" key="2">
    <source>
        <dbReference type="EMBL" id="TFJ80489.1"/>
    </source>
</evidence>
<gene>
    <name evidence="2" type="ORF">NSK_008230</name>
</gene>
<dbReference type="SUPFAM" id="SSF117281">
    <property type="entry name" value="Kelch motif"/>
    <property type="match status" value="1"/>
</dbReference>
<reference evidence="2 3" key="1">
    <citation type="submission" date="2019-01" db="EMBL/GenBank/DDBJ databases">
        <title>Nuclear Genome Assembly of the Microalgal Biofuel strain Nannochloropsis salina CCMP1776.</title>
        <authorList>
            <person name="Hovde B."/>
        </authorList>
    </citation>
    <scope>NUCLEOTIDE SEQUENCE [LARGE SCALE GENOMIC DNA]</scope>
    <source>
        <strain evidence="2 3">CCMP1776</strain>
    </source>
</reference>
<name>A0A4D9CV08_9STRA</name>
<dbReference type="Pfam" id="PF24681">
    <property type="entry name" value="Kelch_KLHDC2_KLHL20_DRC7"/>
    <property type="match status" value="1"/>
</dbReference>
<dbReference type="InterPro" id="IPR015915">
    <property type="entry name" value="Kelch-typ_b-propeller"/>
</dbReference>
<dbReference type="EMBL" id="SDOX01000166">
    <property type="protein sequence ID" value="TFJ80489.1"/>
    <property type="molecule type" value="Genomic_DNA"/>
</dbReference>
<protein>
    <submittedName>
        <fullName evidence="2">Uncharacterized protein</fullName>
    </submittedName>
</protein>
<feature type="region of interest" description="Disordered" evidence="1">
    <location>
        <begin position="52"/>
        <end position="127"/>
    </location>
</feature>
<dbReference type="PANTHER" id="PTHR23244:SF502">
    <property type="match status" value="1"/>
</dbReference>
<dbReference type="OrthoDB" id="10251809at2759"/>
<feature type="compositionally biased region" description="Basic and acidic residues" evidence="1">
    <location>
        <begin position="118"/>
        <end position="127"/>
    </location>
</feature>
<evidence type="ECO:0000313" key="3">
    <source>
        <dbReference type="Proteomes" id="UP000355283"/>
    </source>
</evidence>
<feature type="compositionally biased region" description="Low complexity" evidence="1">
    <location>
        <begin position="52"/>
        <end position="90"/>
    </location>
</feature>
<feature type="compositionally biased region" description="Low complexity" evidence="1">
    <location>
        <begin position="200"/>
        <end position="211"/>
    </location>
</feature>
<dbReference type="PANTHER" id="PTHR23244">
    <property type="entry name" value="KELCH REPEAT DOMAIN"/>
    <property type="match status" value="1"/>
</dbReference>
<dbReference type="AlphaFoldDB" id="A0A4D9CV08"/>
<proteinExistence type="predicted"/>
<evidence type="ECO:0000256" key="1">
    <source>
        <dbReference type="SAM" id="MobiDB-lite"/>
    </source>
</evidence>
<keyword evidence="3" id="KW-1185">Reference proteome</keyword>